<organism evidence="1 2">
    <name type="scientific">Trichomonas vaginalis (strain ATCC PRA-98 / G3)</name>
    <dbReference type="NCBI Taxonomy" id="412133"/>
    <lineage>
        <taxon>Eukaryota</taxon>
        <taxon>Metamonada</taxon>
        <taxon>Parabasalia</taxon>
        <taxon>Trichomonadida</taxon>
        <taxon>Trichomonadidae</taxon>
        <taxon>Trichomonas</taxon>
    </lineage>
</organism>
<proteinExistence type="predicted"/>
<protein>
    <submittedName>
        <fullName evidence="1">Uncharacterized protein</fullName>
    </submittedName>
</protein>
<dbReference type="EMBL" id="DS133551">
    <property type="protein sequence ID" value="EAX71713.1"/>
    <property type="molecule type" value="Genomic_DNA"/>
</dbReference>
<dbReference type="VEuPathDB" id="TrichDB:TVAG_072170"/>
<name>A2HFV4_TRIV3</name>
<dbReference type="AlphaFoldDB" id="A2HFV4"/>
<evidence type="ECO:0000313" key="1">
    <source>
        <dbReference type="EMBL" id="EAX71713.1"/>
    </source>
</evidence>
<dbReference type="VEuPathDB" id="TrichDB:TVAGG3_0256290"/>
<evidence type="ECO:0000313" key="2">
    <source>
        <dbReference type="Proteomes" id="UP000001542"/>
    </source>
</evidence>
<feature type="non-terminal residue" evidence="1">
    <location>
        <position position="1"/>
    </location>
</feature>
<sequence length="111" mass="12556">SLASVEARASLTLLRAGFLKCRLDLWRQERNPAPGKHEIRRSGLIRGQNLQILPSLQIMIQCNTESLEGSPFLRLRLPSWLSDTGWSGVWLPLQLLPGRSNDYTKVMAIVF</sequence>
<keyword evidence="2" id="KW-1185">Reference proteome</keyword>
<reference evidence="1" key="1">
    <citation type="submission" date="2006-10" db="EMBL/GenBank/DDBJ databases">
        <authorList>
            <person name="Amadeo P."/>
            <person name="Zhao Q."/>
            <person name="Wortman J."/>
            <person name="Fraser-Liggett C."/>
            <person name="Carlton J."/>
        </authorList>
    </citation>
    <scope>NUCLEOTIDE SEQUENCE</scope>
    <source>
        <strain evidence="1">G3</strain>
    </source>
</reference>
<accession>A2HFV4</accession>
<gene>
    <name evidence="1" type="ORF">TVAG_072170</name>
</gene>
<reference evidence="1" key="2">
    <citation type="journal article" date="2007" name="Science">
        <title>Draft genome sequence of the sexually transmitted pathogen Trichomonas vaginalis.</title>
        <authorList>
            <person name="Carlton J.M."/>
            <person name="Hirt R.P."/>
            <person name="Silva J.C."/>
            <person name="Delcher A.L."/>
            <person name="Schatz M."/>
            <person name="Zhao Q."/>
            <person name="Wortman J.R."/>
            <person name="Bidwell S.L."/>
            <person name="Alsmark U.C.M."/>
            <person name="Besteiro S."/>
            <person name="Sicheritz-Ponten T."/>
            <person name="Noel C.J."/>
            <person name="Dacks J.B."/>
            <person name="Foster P.G."/>
            <person name="Simillion C."/>
            <person name="Van de Peer Y."/>
            <person name="Miranda-Saavedra D."/>
            <person name="Barton G.J."/>
            <person name="Westrop G.D."/>
            <person name="Mueller S."/>
            <person name="Dessi D."/>
            <person name="Fiori P.L."/>
            <person name="Ren Q."/>
            <person name="Paulsen I."/>
            <person name="Zhang H."/>
            <person name="Bastida-Corcuera F.D."/>
            <person name="Simoes-Barbosa A."/>
            <person name="Brown M.T."/>
            <person name="Hayes R.D."/>
            <person name="Mukherjee M."/>
            <person name="Okumura C.Y."/>
            <person name="Schneider R."/>
            <person name="Smith A.J."/>
            <person name="Vanacova S."/>
            <person name="Villalvazo M."/>
            <person name="Haas B.J."/>
            <person name="Pertea M."/>
            <person name="Feldblyum T.V."/>
            <person name="Utterback T.R."/>
            <person name="Shu C.L."/>
            <person name="Osoegawa K."/>
            <person name="de Jong P.J."/>
            <person name="Hrdy I."/>
            <person name="Horvathova L."/>
            <person name="Zubacova Z."/>
            <person name="Dolezal P."/>
            <person name="Malik S.B."/>
            <person name="Logsdon J.M. Jr."/>
            <person name="Henze K."/>
            <person name="Gupta A."/>
            <person name="Wang C.C."/>
            <person name="Dunne R.L."/>
            <person name="Upcroft J.A."/>
            <person name="Upcroft P."/>
            <person name="White O."/>
            <person name="Salzberg S.L."/>
            <person name="Tang P."/>
            <person name="Chiu C.-H."/>
            <person name="Lee Y.-S."/>
            <person name="Embley T.M."/>
            <person name="Coombs G.H."/>
            <person name="Mottram J.C."/>
            <person name="Tachezy J."/>
            <person name="Fraser-Liggett C.M."/>
            <person name="Johnson P.J."/>
        </authorList>
    </citation>
    <scope>NUCLEOTIDE SEQUENCE [LARGE SCALE GENOMIC DNA]</scope>
    <source>
        <strain evidence="1">G3</strain>
    </source>
</reference>
<dbReference type="InParanoid" id="A2HFV4"/>
<dbReference type="Proteomes" id="UP000001542">
    <property type="component" value="Unassembled WGS sequence"/>
</dbReference>